<reference evidence="1" key="2">
    <citation type="journal article" date="2015" name="Data Brief">
        <title>Shoot transcriptome of the giant reed, Arundo donax.</title>
        <authorList>
            <person name="Barrero R.A."/>
            <person name="Guerrero F.D."/>
            <person name="Moolhuijzen P."/>
            <person name="Goolsby J.A."/>
            <person name="Tidwell J."/>
            <person name="Bellgard S.E."/>
            <person name="Bellgard M.I."/>
        </authorList>
    </citation>
    <scope>NUCLEOTIDE SEQUENCE</scope>
    <source>
        <tissue evidence="1">Shoot tissue taken approximately 20 cm above the soil surface</tissue>
    </source>
</reference>
<name>A0A0A8Y6B7_ARUDO</name>
<sequence length="27" mass="3249">MHNSKLTVKSFFSLKLVKFRRKQTPNL</sequence>
<reference evidence="1" key="1">
    <citation type="submission" date="2014-09" db="EMBL/GenBank/DDBJ databases">
        <authorList>
            <person name="Magalhaes I.L.F."/>
            <person name="Oliveira U."/>
            <person name="Santos F.R."/>
            <person name="Vidigal T.H.D.A."/>
            <person name="Brescovit A.D."/>
            <person name="Santos A.J."/>
        </authorList>
    </citation>
    <scope>NUCLEOTIDE SEQUENCE</scope>
    <source>
        <tissue evidence="1">Shoot tissue taken approximately 20 cm above the soil surface</tissue>
    </source>
</reference>
<protein>
    <submittedName>
        <fullName evidence="1">Uncharacterized protein</fullName>
    </submittedName>
</protein>
<proteinExistence type="predicted"/>
<accession>A0A0A8Y6B7</accession>
<organism evidence="1">
    <name type="scientific">Arundo donax</name>
    <name type="common">Giant reed</name>
    <name type="synonym">Donax arundinaceus</name>
    <dbReference type="NCBI Taxonomy" id="35708"/>
    <lineage>
        <taxon>Eukaryota</taxon>
        <taxon>Viridiplantae</taxon>
        <taxon>Streptophyta</taxon>
        <taxon>Embryophyta</taxon>
        <taxon>Tracheophyta</taxon>
        <taxon>Spermatophyta</taxon>
        <taxon>Magnoliopsida</taxon>
        <taxon>Liliopsida</taxon>
        <taxon>Poales</taxon>
        <taxon>Poaceae</taxon>
        <taxon>PACMAD clade</taxon>
        <taxon>Arundinoideae</taxon>
        <taxon>Arundineae</taxon>
        <taxon>Arundo</taxon>
    </lineage>
</organism>
<evidence type="ECO:0000313" key="1">
    <source>
        <dbReference type="EMBL" id="JAD20595.1"/>
    </source>
</evidence>
<dbReference type="EMBL" id="GBRH01277300">
    <property type="protein sequence ID" value="JAD20595.1"/>
    <property type="molecule type" value="Transcribed_RNA"/>
</dbReference>
<dbReference type="AlphaFoldDB" id="A0A0A8Y6B7"/>